<dbReference type="RefSeq" id="XP_033681662.1">
    <property type="nucleotide sequence ID" value="XM_033827090.1"/>
</dbReference>
<dbReference type="GeneID" id="54580420"/>
<feature type="compositionally biased region" description="Polar residues" evidence="1">
    <location>
        <begin position="132"/>
        <end position="145"/>
    </location>
</feature>
<protein>
    <submittedName>
        <fullName evidence="2">Uncharacterized protein</fullName>
    </submittedName>
</protein>
<dbReference type="Proteomes" id="UP000800094">
    <property type="component" value="Unassembled WGS sequence"/>
</dbReference>
<organism evidence="2 3">
    <name type="scientific">Trematosphaeria pertusa</name>
    <dbReference type="NCBI Taxonomy" id="390896"/>
    <lineage>
        <taxon>Eukaryota</taxon>
        <taxon>Fungi</taxon>
        <taxon>Dikarya</taxon>
        <taxon>Ascomycota</taxon>
        <taxon>Pezizomycotina</taxon>
        <taxon>Dothideomycetes</taxon>
        <taxon>Pleosporomycetidae</taxon>
        <taxon>Pleosporales</taxon>
        <taxon>Massarineae</taxon>
        <taxon>Trematosphaeriaceae</taxon>
        <taxon>Trematosphaeria</taxon>
    </lineage>
</organism>
<dbReference type="AlphaFoldDB" id="A0A6A6I9A0"/>
<evidence type="ECO:0000313" key="2">
    <source>
        <dbReference type="EMBL" id="KAF2246658.1"/>
    </source>
</evidence>
<accession>A0A6A6I9A0</accession>
<evidence type="ECO:0000256" key="1">
    <source>
        <dbReference type="SAM" id="MobiDB-lite"/>
    </source>
</evidence>
<proteinExistence type="predicted"/>
<feature type="region of interest" description="Disordered" evidence="1">
    <location>
        <begin position="128"/>
        <end position="166"/>
    </location>
</feature>
<keyword evidence="3" id="KW-1185">Reference proteome</keyword>
<sequence length="166" mass="18069">MLSAIPLALRIGYRSQYLVHSSYHILKRLGPPRSALRTLSPPSPHAGAAQFHPPSALPSTTVSIDIISTHSSAALHSRRSLATRRTRRIIGLLSLPPSVAASSLFRLPARSPHSQVVNRRGFRVARAPEHNACTQNRTTRPFQRPSTPPAAPAVDSLHRQRTAAAH</sequence>
<name>A0A6A6I9A0_9PLEO</name>
<gene>
    <name evidence="2" type="ORF">BU26DRAFT_50854</name>
</gene>
<reference evidence="2" key="1">
    <citation type="journal article" date="2020" name="Stud. Mycol.">
        <title>101 Dothideomycetes genomes: a test case for predicting lifestyles and emergence of pathogens.</title>
        <authorList>
            <person name="Haridas S."/>
            <person name="Albert R."/>
            <person name="Binder M."/>
            <person name="Bloem J."/>
            <person name="Labutti K."/>
            <person name="Salamov A."/>
            <person name="Andreopoulos B."/>
            <person name="Baker S."/>
            <person name="Barry K."/>
            <person name="Bills G."/>
            <person name="Bluhm B."/>
            <person name="Cannon C."/>
            <person name="Castanera R."/>
            <person name="Culley D."/>
            <person name="Daum C."/>
            <person name="Ezra D."/>
            <person name="Gonzalez J."/>
            <person name="Henrissat B."/>
            <person name="Kuo A."/>
            <person name="Liang C."/>
            <person name="Lipzen A."/>
            <person name="Lutzoni F."/>
            <person name="Magnuson J."/>
            <person name="Mondo S."/>
            <person name="Nolan M."/>
            <person name="Ohm R."/>
            <person name="Pangilinan J."/>
            <person name="Park H.-J."/>
            <person name="Ramirez L."/>
            <person name="Alfaro M."/>
            <person name="Sun H."/>
            <person name="Tritt A."/>
            <person name="Yoshinaga Y."/>
            <person name="Zwiers L.-H."/>
            <person name="Turgeon B."/>
            <person name="Goodwin S."/>
            <person name="Spatafora J."/>
            <person name="Crous P."/>
            <person name="Grigoriev I."/>
        </authorList>
    </citation>
    <scope>NUCLEOTIDE SEQUENCE</scope>
    <source>
        <strain evidence="2">CBS 122368</strain>
    </source>
</reference>
<dbReference type="EMBL" id="ML987198">
    <property type="protein sequence ID" value="KAF2246658.1"/>
    <property type="molecule type" value="Genomic_DNA"/>
</dbReference>
<evidence type="ECO:0000313" key="3">
    <source>
        <dbReference type="Proteomes" id="UP000800094"/>
    </source>
</evidence>